<feature type="transmembrane region" description="Helical" evidence="7">
    <location>
        <begin position="211"/>
        <end position="232"/>
    </location>
</feature>
<dbReference type="PANTHER" id="PTHR23501:SF177">
    <property type="entry name" value="MAJOR FACILITATOR SUPERFAMILY (MFS) PROFILE DOMAIN-CONTAINING PROTEIN-RELATED"/>
    <property type="match status" value="1"/>
</dbReference>
<keyword evidence="2" id="KW-0813">Transport</keyword>
<dbReference type="PROSITE" id="PS50850">
    <property type="entry name" value="MFS"/>
    <property type="match status" value="1"/>
</dbReference>
<evidence type="ECO:0000259" key="8">
    <source>
        <dbReference type="PROSITE" id="PS50850"/>
    </source>
</evidence>
<feature type="transmembrane region" description="Helical" evidence="7">
    <location>
        <begin position="384"/>
        <end position="405"/>
    </location>
</feature>
<feature type="transmembrane region" description="Helical" evidence="7">
    <location>
        <begin position="523"/>
        <end position="542"/>
    </location>
</feature>
<organism evidence="9 10">
    <name type="scientific">Lentithecium fluviatile CBS 122367</name>
    <dbReference type="NCBI Taxonomy" id="1168545"/>
    <lineage>
        <taxon>Eukaryota</taxon>
        <taxon>Fungi</taxon>
        <taxon>Dikarya</taxon>
        <taxon>Ascomycota</taxon>
        <taxon>Pezizomycotina</taxon>
        <taxon>Dothideomycetes</taxon>
        <taxon>Pleosporomycetidae</taxon>
        <taxon>Pleosporales</taxon>
        <taxon>Massarineae</taxon>
        <taxon>Lentitheciaceae</taxon>
        <taxon>Lentithecium</taxon>
    </lineage>
</organism>
<dbReference type="Proteomes" id="UP000799291">
    <property type="component" value="Unassembled WGS sequence"/>
</dbReference>
<evidence type="ECO:0000256" key="1">
    <source>
        <dbReference type="ARBA" id="ARBA00004141"/>
    </source>
</evidence>
<feature type="compositionally biased region" description="Polar residues" evidence="6">
    <location>
        <begin position="20"/>
        <end position="32"/>
    </location>
</feature>
<feature type="region of interest" description="Disordered" evidence="6">
    <location>
        <begin position="549"/>
        <end position="581"/>
    </location>
</feature>
<keyword evidence="5 7" id="KW-0472">Membrane</keyword>
<dbReference type="InterPro" id="IPR036259">
    <property type="entry name" value="MFS_trans_sf"/>
</dbReference>
<dbReference type="Pfam" id="PF07690">
    <property type="entry name" value="MFS_1"/>
    <property type="match status" value="1"/>
</dbReference>
<accession>A0A6G1J816</accession>
<proteinExistence type="predicted"/>
<evidence type="ECO:0000256" key="7">
    <source>
        <dbReference type="SAM" id="Phobius"/>
    </source>
</evidence>
<dbReference type="OrthoDB" id="10021397at2759"/>
<feature type="transmembrane region" description="Helical" evidence="7">
    <location>
        <begin position="451"/>
        <end position="472"/>
    </location>
</feature>
<feature type="domain" description="Major facilitator superfamily (MFS) profile" evidence="8">
    <location>
        <begin position="58"/>
        <end position="551"/>
    </location>
</feature>
<evidence type="ECO:0000256" key="6">
    <source>
        <dbReference type="SAM" id="MobiDB-lite"/>
    </source>
</evidence>
<evidence type="ECO:0000256" key="4">
    <source>
        <dbReference type="ARBA" id="ARBA00022989"/>
    </source>
</evidence>
<evidence type="ECO:0000256" key="2">
    <source>
        <dbReference type="ARBA" id="ARBA00022448"/>
    </source>
</evidence>
<evidence type="ECO:0000256" key="5">
    <source>
        <dbReference type="ARBA" id="ARBA00023136"/>
    </source>
</evidence>
<dbReference type="InterPro" id="IPR011701">
    <property type="entry name" value="MFS"/>
</dbReference>
<feature type="transmembrane region" description="Helical" evidence="7">
    <location>
        <begin position="152"/>
        <end position="173"/>
    </location>
</feature>
<dbReference type="InterPro" id="IPR020846">
    <property type="entry name" value="MFS_dom"/>
</dbReference>
<feature type="transmembrane region" description="Helical" evidence="7">
    <location>
        <begin position="357"/>
        <end position="378"/>
    </location>
</feature>
<dbReference type="EMBL" id="MU005577">
    <property type="protein sequence ID" value="KAF2686350.1"/>
    <property type="molecule type" value="Genomic_DNA"/>
</dbReference>
<dbReference type="PANTHER" id="PTHR23501">
    <property type="entry name" value="MAJOR FACILITATOR SUPERFAMILY"/>
    <property type="match status" value="1"/>
</dbReference>
<feature type="transmembrane region" description="Helical" evidence="7">
    <location>
        <begin position="56"/>
        <end position="81"/>
    </location>
</feature>
<evidence type="ECO:0000313" key="10">
    <source>
        <dbReference type="Proteomes" id="UP000799291"/>
    </source>
</evidence>
<keyword evidence="4 7" id="KW-1133">Transmembrane helix</keyword>
<feature type="transmembrane region" description="Helical" evidence="7">
    <location>
        <begin position="323"/>
        <end position="345"/>
    </location>
</feature>
<dbReference type="GO" id="GO:0005886">
    <property type="term" value="C:plasma membrane"/>
    <property type="evidence" value="ECO:0007669"/>
    <property type="project" value="TreeGrafter"/>
</dbReference>
<keyword evidence="10" id="KW-1185">Reference proteome</keyword>
<feature type="region of interest" description="Disordered" evidence="6">
    <location>
        <begin position="1"/>
        <end position="32"/>
    </location>
</feature>
<evidence type="ECO:0000256" key="3">
    <source>
        <dbReference type="ARBA" id="ARBA00022692"/>
    </source>
</evidence>
<feature type="transmembrane region" description="Helical" evidence="7">
    <location>
        <begin position="283"/>
        <end position="303"/>
    </location>
</feature>
<keyword evidence="3 7" id="KW-0812">Transmembrane</keyword>
<dbReference type="CDD" id="cd17502">
    <property type="entry name" value="MFS_Azr1_MDR_like"/>
    <property type="match status" value="1"/>
</dbReference>
<dbReference type="GO" id="GO:0022857">
    <property type="term" value="F:transmembrane transporter activity"/>
    <property type="evidence" value="ECO:0007669"/>
    <property type="project" value="InterPro"/>
</dbReference>
<evidence type="ECO:0000313" key="9">
    <source>
        <dbReference type="EMBL" id="KAF2686350.1"/>
    </source>
</evidence>
<name>A0A6G1J816_9PLEO</name>
<gene>
    <name evidence="9" type="ORF">K458DRAFT_441888</name>
</gene>
<feature type="transmembrane region" description="Helical" evidence="7">
    <location>
        <begin position="93"/>
        <end position="111"/>
    </location>
</feature>
<feature type="transmembrane region" description="Helical" evidence="7">
    <location>
        <begin position="179"/>
        <end position="199"/>
    </location>
</feature>
<protein>
    <submittedName>
        <fullName evidence="9">Putative efflux pump antibiotic resistance protein</fullName>
    </submittedName>
</protein>
<sequence>MSATQPEMSKADAMSDASPHPSSSTPLKDGANETNTVEVYDDSAPPAVYPHGWKLWITYVATLFTMFLVPLDMTIVATAIPKITEDFHSLDEVGWYGSAFFLTLAVFQSPWGKVYKFYPLRLVYALSVLVFELGSLICGVSKNSEMLVAGRVITGCGGAGITIGTYVIIAHLVPPAKAPSFIGGIGAAFSIASVAGPLVGGAFTEKLSWRWCFYINLPIGGAAFLVFFALFPKPSTPLPQATLKEKLMQLDLAGTTLAVGSVICYFLALEWGGVGKAWSSSSVVGTLVGWILLSIVFGVTQWLQQERASIIPRILAQRHVAGGSAFMFLLSCANFSMIYNLPIYFQSVKGASPTKSGILVLPLIVSASIFVVASGILFTKFPFYQLYLLFGASFTAIGAGLLYTLQGNSRAGAYLGYQLVVGIGNGACQQIPLTVVQAFSKPEDLATSMSTVLFFQLLSGAMSVAAAQSVFINRLLSTVSVRLPNIDRATIITTGATDLQRVFPPDQLSAIRDSYLDGLHASWAMAIAFAAAALLTGLTLGFKTIKKPQDKRKEINGSAEETEASENNEGVADTKETADVV</sequence>
<feature type="transmembrane region" description="Helical" evidence="7">
    <location>
        <begin position="123"/>
        <end position="140"/>
    </location>
</feature>
<reference evidence="9" key="1">
    <citation type="journal article" date="2020" name="Stud. Mycol.">
        <title>101 Dothideomycetes genomes: a test case for predicting lifestyles and emergence of pathogens.</title>
        <authorList>
            <person name="Haridas S."/>
            <person name="Albert R."/>
            <person name="Binder M."/>
            <person name="Bloem J."/>
            <person name="Labutti K."/>
            <person name="Salamov A."/>
            <person name="Andreopoulos B."/>
            <person name="Baker S."/>
            <person name="Barry K."/>
            <person name="Bills G."/>
            <person name="Bluhm B."/>
            <person name="Cannon C."/>
            <person name="Castanera R."/>
            <person name="Culley D."/>
            <person name="Daum C."/>
            <person name="Ezra D."/>
            <person name="Gonzalez J."/>
            <person name="Henrissat B."/>
            <person name="Kuo A."/>
            <person name="Liang C."/>
            <person name="Lipzen A."/>
            <person name="Lutzoni F."/>
            <person name="Magnuson J."/>
            <person name="Mondo S."/>
            <person name="Nolan M."/>
            <person name="Ohm R."/>
            <person name="Pangilinan J."/>
            <person name="Park H.-J."/>
            <person name="Ramirez L."/>
            <person name="Alfaro M."/>
            <person name="Sun H."/>
            <person name="Tritt A."/>
            <person name="Yoshinaga Y."/>
            <person name="Zwiers L.-H."/>
            <person name="Turgeon B."/>
            <person name="Goodwin S."/>
            <person name="Spatafora J."/>
            <person name="Crous P."/>
            <person name="Grigoriev I."/>
        </authorList>
    </citation>
    <scope>NUCLEOTIDE SEQUENCE</scope>
    <source>
        <strain evidence="9">CBS 122367</strain>
    </source>
</reference>
<dbReference type="Gene3D" id="1.20.1720.10">
    <property type="entry name" value="Multidrug resistance protein D"/>
    <property type="match status" value="1"/>
</dbReference>
<feature type="compositionally biased region" description="Basic and acidic residues" evidence="6">
    <location>
        <begin position="572"/>
        <end position="581"/>
    </location>
</feature>
<dbReference type="Gene3D" id="1.20.1250.20">
    <property type="entry name" value="MFS general substrate transporter like domains"/>
    <property type="match status" value="1"/>
</dbReference>
<comment type="subcellular location">
    <subcellularLocation>
        <location evidence="1">Membrane</location>
        <topology evidence="1">Multi-pass membrane protein</topology>
    </subcellularLocation>
</comment>
<dbReference type="SUPFAM" id="SSF103473">
    <property type="entry name" value="MFS general substrate transporter"/>
    <property type="match status" value="1"/>
</dbReference>
<dbReference type="AlphaFoldDB" id="A0A6G1J816"/>
<feature type="transmembrane region" description="Helical" evidence="7">
    <location>
        <begin position="252"/>
        <end position="271"/>
    </location>
</feature>